<evidence type="ECO:0000256" key="10">
    <source>
        <dbReference type="SAM" id="Coils"/>
    </source>
</evidence>
<comment type="caution">
    <text evidence="13">The sequence shown here is derived from an EMBL/GenBank/DDBJ whole genome shotgun (WGS) entry which is preliminary data.</text>
</comment>
<dbReference type="Pfam" id="PF00447">
    <property type="entry name" value="HSF_DNA-bind"/>
    <property type="match status" value="1"/>
</dbReference>
<evidence type="ECO:0000256" key="9">
    <source>
        <dbReference type="RuleBase" id="RU004020"/>
    </source>
</evidence>
<evidence type="ECO:0000259" key="12">
    <source>
        <dbReference type="SMART" id="SM00415"/>
    </source>
</evidence>
<dbReference type="InterPro" id="IPR000232">
    <property type="entry name" value="HSF_DNA-bd"/>
</dbReference>
<accession>A0A438JS88</accession>
<evidence type="ECO:0000256" key="11">
    <source>
        <dbReference type="SAM" id="MobiDB-lite"/>
    </source>
</evidence>
<dbReference type="EMBL" id="QGNW01000029">
    <property type="protein sequence ID" value="RVX11813.1"/>
    <property type="molecule type" value="Genomic_DNA"/>
</dbReference>
<gene>
    <name evidence="13" type="primary">HSFA3_1</name>
    <name evidence="13" type="ORF">CK203_009525</name>
</gene>
<organism evidence="13 14">
    <name type="scientific">Vitis vinifera</name>
    <name type="common">Grape</name>
    <dbReference type="NCBI Taxonomy" id="29760"/>
    <lineage>
        <taxon>Eukaryota</taxon>
        <taxon>Viridiplantae</taxon>
        <taxon>Streptophyta</taxon>
        <taxon>Embryophyta</taxon>
        <taxon>Tracheophyta</taxon>
        <taxon>Spermatophyta</taxon>
        <taxon>Magnoliopsida</taxon>
        <taxon>eudicotyledons</taxon>
        <taxon>Gunneridae</taxon>
        <taxon>Pentapetalae</taxon>
        <taxon>rosids</taxon>
        <taxon>Vitales</taxon>
        <taxon>Vitaceae</taxon>
        <taxon>Viteae</taxon>
        <taxon>Vitis</taxon>
    </lineage>
</organism>
<keyword evidence="4" id="KW-0805">Transcription regulation</keyword>
<evidence type="ECO:0000313" key="13">
    <source>
        <dbReference type="EMBL" id="RVX11813.1"/>
    </source>
</evidence>
<keyword evidence="7" id="KW-0804">Transcription</keyword>
<dbReference type="GO" id="GO:0005634">
    <property type="term" value="C:nucleus"/>
    <property type="evidence" value="ECO:0007669"/>
    <property type="project" value="UniProtKB-SubCell"/>
</dbReference>
<dbReference type="Proteomes" id="UP000288805">
    <property type="component" value="Unassembled WGS sequence"/>
</dbReference>
<evidence type="ECO:0000256" key="8">
    <source>
        <dbReference type="ARBA" id="ARBA00023242"/>
    </source>
</evidence>
<feature type="domain" description="HSF-type DNA-binding" evidence="12">
    <location>
        <begin position="96"/>
        <end position="229"/>
    </location>
</feature>
<evidence type="ECO:0000256" key="4">
    <source>
        <dbReference type="ARBA" id="ARBA00023015"/>
    </source>
</evidence>
<keyword evidence="3" id="KW-0597">Phosphoprotein</keyword>
<feature type="compositionally biased region" description="Polar residues" evidence="11">
    <location>
        <begin position="547"/>
        <end position="559"/>
    </location>
</feature>
<sequence>MNPRDNPYLDRKESPPPPYQSEAPAAEAVQPKTEPFSVGSQPFPSGSPLLQIRPISSLEPPFSGEPIVTVGVAAEAEAEAEEIGAPQPLDCLQDNPIPPFLSKTFDIVDDVLLDPIVSWGPTGESFVVWDPVEFSRLVLPRNFKHNNFSSFVRQLNTYVGIAVTRPSKAAVLYAAEADLVENALPFECVLELEFHPLQGFRKIDSDKWEFANEGFMRGKRHLLKNIRRRKSPQSQHTGSYAGPSSEIAMSGLESEVERLRKQKSLLMQEVIELQQQHSGTIHQMEVVNERIQAAEKRQKKMVSFLAKLLQNPEFLARLLPKDDQKDIGVPRMMRKFVKHQKLEPGKSDSSMGGQIVKYRPGSENLITSSLFPPSNPDSCEQFPNDCLQVIAGKLDLGMESVPFGTRKVSSDELAAVAHKLIEAPEQVREETASLGPVGLVFKGKNLVSSQPEGSTNYNLSFIDDSTKEKAFPEFLSPGIDGIIKQADIWSMGFDDSADMTSSCGELWGNVTNYDVPDLGLTGGISDIWDLGSLQAAEGLGIDKWPSDESTFNEPENQADQPKDYTSKNTYP</sequence>
<dbReference type="InterPro" id="IPR036388">
    <property type="entry name" value="WH-like_DNA-bd_sf"/>
</dbReference>
<dbReference type="Gene3D" id="1.10.10.10">
    <property type="entry name" value="Winged helix-like DNA-binding domain superfamily/Winged helix DNA-binding domain"/>
    <property type="match status" value="1"/>
</dbReference>
<dbReference type="FunFam" id="1.10.10.10:FF:000037">
    <property type="entry name" value="Heat stress transcription factor B-4"/>
    <property type="match status" value="1"/>
</dbReference>
<protein>
    <submittedName>
        <fullName evidence="13">Heat stress transcription factor A-3</fullName>
    </submittedName>
</protein>
<name>A0A438JS88_VITVI</name>
<keyword evidence="6" id="KW-0238">DNA-binding</keyword>
<feature type="coiled-coil region" evidence="10">
    <location>
        <begin position="249"/>
        <end position="276"/>
    </location>
</feature>
<dbReference type="SUPFAM" id="SSF46785">
    <property type="entry name" value="Winged helix' DNA-binding domain"/>
    <property type="match status" value="1"/>
</dbReference>
<dbReference type="PRINTS" id="PR00056">
    <property type="entry name" value="HSFDOMAIN"/>
</dbReference>
<evidence type="ECO:0000256" key="3">
    <source>
        <dbReference type="ARBA" id="ARBA00022553"/>
    </source>
</evidence>
<keyword evidence="5" id="KW-0346">Stress response</keyword>
<dbReference type="GO" id="GO:0003700">
    <property type="term" value="F:DNA-binding transcription factor activity"/>
    <property type="evidence" value="ECO:0007669"/>
    <property type="project" value="InterPro"/>
</dbReference>
<evidence type="ECO:0000256" key="6">
    <source>
        <dbReference type="ARBA" id="ARBA00023125"/>
    </source>
</evidence>
<reference evidence="13 14" key="1">
    <citation type="journal article" date="2018" name="PLoS Genet.">
        <title>Population sequencing reveals clonal diversity and ancestral inbreeding in the grapevine cultivar Chardonnay.</title>
        <authorList>
            <person name="Roach M.J."/>
            <person name="Johnson D.L."/>
            <person name="Bohlmann J."/>
            <person name="van Vuuren H.J."/>
            <person name="Jones S.J."/>
            <person name="Pretorius I.S."/>
            <person name="Schmidt S.A."/>
            <person name="Borneman A.R."/>
        </authorList>
    </citation>
    <scope>NUCLEOTIDE SEQUENCE [LARGE SCALE GENOMIC DNA]</scope>
    <source>
        <strain evidence="14">cv. Chardonnay</strain>
        <tissue evidence="13">Leaf</tissue>
    </source>
</reference>
<dbReference type="PANTHER" id="PTHR10015">
    <property type="entry name" value="HEAT SHOCK TRANSCRIPTION FACTOR"/>
    <property type="match status" value="1"/>
</dbReference>
<evidence type="ECO:0000256" key="7">
    <source>
        <dbReference type="ARBA" id="ARBA00023163"/>
    </source>
</evidence>
<dbReference type="InterPro" id="IPR036390">
    <property type="entry name" value="WH_DNA-bd_sf"/>
</dbReference>
<dbReference type="AlphaFoldDB" id="A0A438JS88"/>
<keyword evidence="8" id="KW-0539">Nucleus</keyword>
<comment type="similarity">
    <text evidence="9">Belongs to the HSF family.</text>
</comment>
<keyword evidence="10" id="KW-0175">Coiled coil</keyword>
<evidence type="ECO:0000256" key="1">
    <source>
        <dbReference type="ARBA" id="ARBA00004123"/>
    </source>
</evidence>
<dbReference type="SMART" id="SM00415">
    <property type="entry name" value="HSF"/>
    <property type="match status" value="1"/>
</dbReference>
<comment type="subcellular location">
    <subcellularLocation>
        <location evidence="1">Nucleus</location>
    </subcellularLocation>
</comment>
<evidence type="ECO:0000256" key="2">
    <source>
        <dbReference type="ARBA" id="ARBA00011233"/>
    </source>
</evidence>
<dbReference type="GO" id="GO:0043565">
    <property type="term" value="F:sequence-specific DNA binding"/>
    <property type="evidence" value="ECO:0007669"/>
    <property type="project" value="InterPro"/>
</dbReference>
<feature type="region of interest" description="Disordered" evidence="11">
    <location>
        <begin position="542"/>
        <end position="571"/>
    </location>
</feature>
<dbReference type="PANTHER" id="PTHR10015:SF337">
    <property type="entry name" value="HEAT STRESS TRANSCRIPTION FACTOR A-3"/>
    <property type="match status" value="1"/>
</dbReference>
<proteinExistence type="inferred from homology"/>
<feature type="region of interest" description="Disordered" evidence="11">
    <location>
        <begin position="1"/>
        <end position="47"/>
    </location>
</feature>
<evidence type="ECO:0000313" key="14">
    <source>
        <dbReference type="Proteomes" id="UP000288805"/>
    </source>
</evidence>
<comment type="subunit">
    <text evidence="2">Homotrimer.</text>
</comment>
<evidence type="ECO:0000256" key="5">
    <source>
        <dbReference type="ARBA" id="ARBA00023016"/>
    </source>
</evidence>